<comment type="caution">
    <text evidence="1">The sequence shown here is derived from an EMBL/GenBank/DDBJ whole genome shotgun (WGS) entry which is preliminary data.</text>
</comment>
<keyword evidence="2" id="KW-1185">Reference proteome</keyword>
<proteinExistence type="predicted"/>
<evidence type="ECO:0000313" key="1">
    <source>
        <dbReference type="EMBL" id="GBO99603.1"/>
    </source>
</evidence>
<organism evidence="1 2">
    <name type="scientific">Eumeta variegata</name>
    <name type="common">Bagworm moth</name>
    <name type="synonym">Eumeta japonica</name>
    <dbReference type="NCBI Taxonomy" id="151549"/>
    <lineage>
        <taxon>Eukaryota</taxon>
        <taxon>Metazoa</taxon>
        <taxon>Ecdysozoa</taxon>
        <taxon>Arthropoda</taxon>
        <taxon>Hexapoda</taxon>
        <taxon>Insecta</taxon>
        <taxon>Pterygota</taxon>
        <taxon>Neoptera</taxon>
        <taxon>Endopterygota</taxon>
        <taxon>Lepidoptera</taxon>
        <taxon>Glossata</taxon>
        <taxon>Ditrysia</taxon>
        <taxon>Tineoidea</taxon>
        <taxon>Psychidae</taxon>
        <taxon>Oiketicinae</taxon>
        <taxon>Eumeta</taxon>
    </lineage>
</organism>
<dbReference type="Proteomes" id="UP000299102">
    <property type="component" value="Unassembled WGS sequence"/>
</dbReference>
<dbReference type="EMBL" id="BGZK01000003">
    <property type="protein sequence ID" value="GBO99603.1"/>
    <property type="molecule type" value="Genomic_DNA"/>
</dbReference>
<accession>A0A4C1SC33</accession>
<sequence>MELDICECTNWKLTVSINHSSETTVPLGRSPHGRPRSQLMFYPVLISGSNLSSRKVNQGSYFILTRGKFTEVELRLSQPRELPRPARPPARR</sequence>
<evidence type="ECO:0000313" key="2">
    <source>
        <dbReference type="Proteomes" id="UP000299102"/>
    </source>
</evidence>
<name>A0A4C1SC33_EUMVA</name>
<reference evidence="1 2" key="1">
    <citation type="journal article" date="2019" name="Commun. Biol.">
        <title>The bagworm genome reveals a unique fibroin gene that provides high tensile strength.</title>
        <authorList>
            <person name="Kono N."/>
            <person name="Nakamura H."/>
            <person name="Ohtoshi R."/>
            <person name="Tomita M."/>
            <person name="Numata K."/>
            <person name="Arakawa K."/>
        </authorList>
    </citation>
    <scope>NUCLEOTIDE SEQUENCE [LARGE SCALE GENOMIC DNA]</scope>
</reference>
<gene>
    <name evidence="1" type="ORF">EVAR_740_1</name>
</gene>
<dbReference type="AlphaFoldDB" id="A0A4C1SC33"/>
<protein>
    <submittedName>
        <fullName evidence="1">Uncharacterized protein</fullName>
    </submittedName>
</protein>